<keyword evidence="6" id="KW-0325">Glycoprotein</keyword>
<evidence type="ECO:0000256" key="5">
    <source>
        <dbReference type="ARBA" id="ARBA00023170"/>
    </source>
</evidence>
<evidence type="ECO:0000313" key="8">
    <source>
        <dbReference type="EMBL" id="CAI5790473.1"/>
    </source>
</evidence>
<dbReference type="GO" id="GO:0005886">
    <property type="term" value="C:plasma membrane"/>
    <property type="evidence" value="ECO:0007669"/>
    <property type="project" value="TreeGrafter"/>
</dbReference>
<keyword evidence="4" id="KW-0472">Membrane</keyword>
<dbReference type="Pfam" id="PF01094">
    <property type="entry name" value="ANF_receptor"/>
    <property type="match status" value="1"/>
</dbReference>
<dbReference type="PANTHER" id="PTHR24061">
    <property type="entry name" value="CALCIUM-SENSING RECEPTOR-RELATED"/>
    <property type="match status" value="1"/>
</dbReference>
<dbReference type="PRINTS" id="PR00248">
    <property type="entry name" value="GPCRMGR"/>
</dbReference>
<dbReference type="FunFam" id="3.40.50.2300:FF:000024">
    <property type="entry name" value="Vomeronasal 2, receptor 73"/>
    <property type="match status" value="1"/>
</dbReference>
<dbReference type="GO" id="GO:0004930">
    <property type="term" value="F:G protein-coupled receptor activity"/>
    <property type="evidence" value="ECO:0007669"/>
    <property type="project" value="InterPro"/>
</dbReference>
<dbReference type="InterPro" id="IPR028082">
    <property type="entry name" value="Peripla_BP_I"/>
</dbReference>
<evidence type="ECO:0000256" key="2">
    <source>
        <dbReference type="ARBA" id="ARBA00022692"/>
    </source>
</evidence>
<keyword evidence="2" id="KW-0812">Transmembrane</keyword>
<accession>A0AA35L739</accession>
<dbReference type="InterPro" id="IPR000068">
    <property type="entry name" value="GPCR_3_Ca_sens_rcpt-rel"/>
</dbReference>
<keyword evidence="3" id="KW-1133">Transmembrane helix</keyword>
<dbReference type="Proteomes" id="UP001178461">
    <property type="component" value="Chromosome 13"/>
</dbReference>
<evidence type="ECO:0000256" key="6">
    <source>
        <dbReference type="ARBA" id="ARBA00023180"/>
    </source>
</evidence>
<keyword evidence="9" id="KW-1185">Reference proteome</keyword>
<evidence type="ECO:0000256" key="3">
    <source>
        <dbReference type="ARBA" id="ARBA00022989"/>
    </source>
</evidence>
<dbReference type="EMBL" id="OX395138">
    <property type="protein sequence ID" value="CAI5790473.1"/>
    <property type="molecule type" value="Genomic_DNA"/>
</dbReference>
<evidence type="ECO:0000256" key="1">
    <source>
        <dbReference type="ARBA" id="ARBA00004141"/>
    </source>
</evidence>
<evidence type="ECO:0000256" key="4">
    <source>
        <dbReference type="ARBA" id="ARBA00023136"/>
    </source>
</evidence>
<dbReference type="AlphaFoldDB" id="A0AA35L739"/>
<dbReference type="InterPro" id="IPR000337">
    <property type="entry name" value="GPCR_3"/>
</dbReference>
<name>A0AA35L739_9SAUR</name>
<dbReference type="InterPro" id="IPR001828">
    <property type="entry name" value="ANF_lig-bd_rcpt"/>
</dbReference>
<organism evidence="8 9">
    <name type="scientific">Podarcis lilfordi</name>
    <name type="common">Lilford's wall lizard</name>
    <dbReference type="NCBI Taxonomy" id="74358"/>
    <lineage>
        <taxon>Eukaryota</taxon>
        <taxon>Metazoa</taxon>
        <taxon>Chordata</taxon>
        <taxon>Craniata</taxon>
        <taxon>Vertebrata</taxon>
        <taxon>Euteleostomi</taxon>
        <taxon>Lepidosauria</taxon>
        <taxon>Squamata</taxon>
        <taxon>Bifurcata</taxon>
        <taxon>Unidentata</taxon>
        <taxon>Episquamata</taxon>
        <taxon>Laterata</taxon>
        <taxon>Lacertibaenia</taxon>
        <taxon>Lacertidae</taxon>
        <taxon>Podarcis</taxon>
    </lineage>
</organism>
<keyword evidence="5 8" id="KW-0675">Receptor</keyword>
<gene>
    <name evidence="8" type="ORF">PODLI_1B029578</name>
</gene>
<sequence length="352" mass="40551">MTYQNTLNVLFNLKKTIPNYSCDTEKNLIAVIGGLDSETSLHMANFLSIYKIPQVTYCFFAALMNEKTEFPFVYQMVPNEAQQYNGIVHLFLHFQWKWIGIIALDDEKGDRFVQNLLPLLSQNGMCSAFIDRLPFVTSTDNMIEIFYLSRPRESMALFLTNTKVNVFVLNADTFTILMLKWFLYLAQTEDLTEAVMGKVWVMTAQWEFSSHIYYRNLDIDFFHGALSFTLNSNEVFGFQNFLQVLNFHWPKGDGFIRVFWEQAFGCLWPGTKLGKELIDICTGEEKLESLPGIFFEMSMTAQSYSIYNAVHAIAQALHARYSAIENHRTVTGDRGSLEPPHQQPWQVTACIS</sequence>
<dbReference type="Gene3D" id="3.40.50.2300">
    <property type="match status" value="2"/>
</dbReference>
<proteinExistence type="predicted"/>
<evidence type="ECO:0000259" key="7">
    <source>
        <dbReference type="Pfam" id="PF01094"/>
    </source>
</evidence>
<protein>
    <submittedName>
        <fullName evidence="8">Vomeronasal type-2 receptor 26-like</fullName>
    </submittedName>
</protein>
<dbReference type="SUPFAM" id="SSF53822">
    <property type="entry name" value="Periplasmic binding protein-like I"/>
    <property type="match status" value="1"/>
</dbReference>
<feature type="domain" description="Receptor ligand binding region" evidence="7">
    <location>
        <begin position="24"/>
        <end position="321"/>
    </location>
</feature>
<reference evidence="8" key="1">
    <citation type="submission" date="2022-12" db="EMBL/GenBank/DDBJ databases">
        <authorList>
            <person name="Alioto T."/>
            <person name="Alioto T."/>
            <person name="Gomez Garrido J."/>
        </authorList>
    </citation>
    <scope>NUCLEOTIDE SEQUENCE</scope>
</reference>
<evidence type="ECO:0000313" key="9">
    <source>
        <dbReference type="Proteomes" id="UP001178461"/>
    </source>
</evidence>
<comment type="subcellular location">
    <subcellularLocation>
        <location evidence="1">Membrane</location>
        <topology evidence="1">Multi-pass membrane protein</topology>
    </subcellularLocation>
</comment>
<dbReference type="PANTHER" id="PTHR24061:SF599">
    <property type="entry name" value="G-PROTEIN COUPLED RECEPTORS FAMILY 3 PROFILE DOMAIN-CONTAINING PROTEIN"/>
    <property type="match status" value="1"/>
</dbReference>